<dbReference type="Pfam" id="PF01593">
    <property type="entry name" value="Amino_oxidase"/>
    <property type="match status" value="1"/>
</dbReference>
<reference evidence="2" key="1">
    <citation type="submission" date="2019-12" db="EMBL/GenBank/DDBJ databases">
        <authorList>
            <person name="Scholes J."/>
        </authorList>
    </citation>
    <scope>NUCLEOTIDE SEQUENCE</scope>
</reference>
<dbReference type="EMBL" id="CACSLK010024540">
    <property type="protein sequence ID" value="CAA0823147.1"/>
    <property type="molecule type" value="Genomic_DNA"/>
</dbReference>
<dbReference type="InterPro" id="IPR002937">
    <property type="entry name" value="Amino_oxidase"/>
</dbReference>
<dbReference type="Gene3D" id="1.10.405.20">
    <property type="match status" value="1"/>
</dbReference>
<name>A0A9N7RCK1_STRHE</name>
<dbReference type="CDD" id="cd02440">
    <property type="entry name" value="AdoMet_MTases"/>
    <property type="match status" value="1"/>
</dbReference>
<dbReference type="InterPro" id="IPR026669">
    <property type="entry name" value="Arsenite_MeTrfase-like"/>
</dbReference>
<keyword evidence="3" id="KW-1185">Reference proteome</keyword>
<dbReference type="SUPFAM" id="SSF53335">
    <property type="entry name" value="S-adenosyl-L-methionine-dependent methyltransferases"/>
    <property type="match status" value="1"/>
</dbReference>
<dbReference type="Gene3D" id="3.40.50.150">
    <property type="entry name" value="Vaccinia Virus protein VP39"/>
    <property type="match status" value="1"/>
</dbReference>
<sequence length="874" mass="99376">MRCGVKRVAVIGGGISGMMSAYVMAKEGGIEVVVYEKEGCLGGHANTVTVNGTQLDIGFQVFNRVTYPNMMELYESLGVDMEPSDMSFSVSLADGQGCEWGTRSFSSLFAQKKNIFSPSFWKMIREINKFNEDGIKYVEELNNNEDVDRNETLGHFVRSRGYSELFEKAFLIPTCASIWSCPKEIMDLSAYSVLSFLRNHHALQVFDRPQWLTPKDRSQVYVNKVNKELERRGCQVRINSEVVLVSTNDEGCMITCKDGSKDVYDACIIGAHAPDALKMLGDQVTYEESRILGAFKYAYSDIYVHHDKSLMPKNPAAWSAWNFLGTKDEKVYITYWLNAVQNIDDKGLPFFSTLNPPYEPENTLLKWSTSHPIPSVAATKASAELDSIQGKRRIWFCGAYQGYGFHEDGLKAGVRAANSLLRKDFTLQQNPKYMTPSWSEAGARLLVTRFLKQFISTGCLILLEEGGTIFTFEGSDKSCTVKVSLRIHTPQFYWKIAKESDLGLADAYINGDFTFVDKKKGLVNLFMASVINISIDVVQYVLKNNMHIYVFRGWWTPMLFTSVLSSAKYFYKHVSRQNTLTQARKNISQHYDLSNELFSLFLDESMAYSCAVFKTPDEDLKNAQLRKINMLIEKARINKEHHVLEIGCGWGSLAIEIVKRTGCKYTGITLSEKQLQYAELRVKEAGLQDQIEFLLCDYRQLPEGCKYDRIISCEMLEAVGHEYMEEFFRCCETALADNGLFVLQFISIADEKYDEYRLSQGFIKEYIFPGGCLPSLSRVTSAMATASRLSVSHLEDIGIHYYQTLRCWRENLLINQNKILALGFDDKFMRTWEYYFDYCAAGFKLRVLGTYQVVFSRPGDVAAFGRDPLTSTPF</sequence>
<gene>
    <name evidence="2" type="ORF">SHERM_20316</name>
</gene>
<evidence type="ECO:0000313" key="2">
    <source>
        <dbReference type="EMBL" id="CAA0823147.1"/>
    </source>
</evidence>
<protein>
    <submittedName>
        <fullName evidence="2">Cyclopropane-fatty-acyl-phospholipid synthase</fullName>
    </submittedName>
</protein>
<accession>A0A9N7RCK1</accession>
<dbReference type="Proteomes" id="UP001153555">
    <property type="component" value="Unassembled WGS sequence"/>
</dbReference>
<dbReference type="InterPro" id="IPR029063">
    <property type="entry name" value="SAM-dependent_MTases_sf"/>
</dbReference>
<dbReference type="PANTHER" id="PTHR43675:SF30">
    <property type="entry name" value="CYCLOPROPANE-FATTY-ACYL-PHOSPHOLIPID SYNTHASE"/>
    <property type="match status" value="1"/>
</dbReference>
<proteinExistence type="predicted"/>
<comment type="caution">
    <text evidence="2">The sequence shown here is derived from an EMBL/GenBank/DDBJ whole genome shotgun (WGS) entry which is preliminary data.</text>
</comment>
<organism evidence="2 3">
    <name type="scientific">Striga hermonthica</name>
    <name type="common">Purple witchweed</name>
    <name type="synonym">Buchnera hermonthica</name>
    <dbReference type="NCBI Taxonomy" id="68872"/>
    <lineage>
        <taxon>Eukaryota</taxon>
        <taxon>Viridiplantae</taxon>
        <taxon>Streptophyta</taxon>
        <taxon>Embryophyta</taxon>
        <taxon>Tracheophyta</taxon>
        <taxon>Spermatophyta</taxon>
        <taxon>Magnoliopsida</taxon>
        <taxon>eudicotyledons</taxon>
        <taxon>Gunneridae</taxon>
        <taxon>Pentapetalae</taxon>
        <taxon>asterids</taxon>
        <taxon>lamiids</taxon>
        <taxon>Lamiales</taxon>
        <taxon>Orobanchaceae</taxon>
        <taxon>Buchnereae</taxon>
        <taxon>Striga</taxon>
    </lineage>
</organism>
<dbReference type="AlphaFoldDB" id="A0A9N7RCK1"/>
<dbReference type="InterPro" id="IPR036188">
    <property type="entry name" value="FAD/NAD-bd_sf"/>
</dbReference>
<feature type="domain" description="Amine oxidase" evidence="1">
    <location>
        <begin position="15"/>
        <end position="277"/>
    </location>
</feature>
<dbReference type="OrthoDB" id="5977668at2759"/>
<evidence type="ECO:0000313" key="3">
    <source>
        <dbReference type="Proteomes" id="UP001153555"/>
    </source>
</evidence>
<dbReference type="Gene3D" id="3.50.50.60">
    <property type="entry name" value="FAD/NAD(P)-binding domain"/>
    <property type="match status" value="1"/>
</dbReference>
<dbReference type="SUPFAM" id="SSF51905">
    <property type="entry name" value="FAD/NAD(P)-binding domain"/>
    <property type="match status" value="1"/>
</dbReference>
<dbReference type="Gene3D" id="3.30.70.1990">
    <property type="match status" value="1"/>
</dbReference>
<dbReference type="GO" id="GO:0016491">
    <property type="term" value="F:oxidoreductase activity"/>
    <property type="evidence" value="ECO:0007669"/>
    <property type="project" value="InterPro"/>
</dbReference>
<dbReference type="GO" id="GO:0008168">
    <property type="term" value="F:methyltransferase activity"/>
    <property type="evidence" value="ECO:0007669"/>
    <property type="project" value="TreeGrafter"/>
</dbReference>
<evidence type="ECO:0000259" key="1">
    <source>
        <dbReference type="Pfam" id="PF01593"/>
    </source>
</evidence>
<dbReference type="PANTHER" id="PTHR43675">
    <property type="entry name" value="ARSENITE METHYLTRANSFERASE"/>
    <property type="match status" value="1"/>
</dbReference>
<dbReference type="Pfam" id="PF02353">
    <property type="entry name" value="CMAS"/>
    <property type="match status" value="1"/>
</dbReference>